<keyword evidence="2" id="KW-1185">Reference proteome</keyword>
<evidence type="ECO:0000313" key="2">
    <source>
        <dbReference type="Proteomes" id="UP001527882"/>
    </source>
</evidence>
<dbReference type="CDD" id="cd00161">
    <property type="entry name" value="beta-trefoil_Ricin-like"/>
    <property type="match status" value="1"/>
</dbReference>
<accession>A0ABT4QE32</accession>
<name>A0ABT4QE32_9BACL</name>
<gene>
    <name evidence="1" type="ORF">O9H85_22365</name>
</gene>
<proteinExistence type="predicted"/>
<dbReference type="Gene3D" id="2.80.10.50">
    <property type="match status" value="1"/>
</dbReference>
<dbReference type="InterPro" id="IPR035992">
    <property type="entry name" value="Ricin_B-like_lectins"/>
</dbReference>
<dbReference type="Proteomes" id="UP001527882">
    <property type="component" value="Unassembled WGS sequence"/>
</dbReference>
<protein>
    <submittedName>
        <fullName evidence="1">RICIN domain-containing protein</fullName>
    </submittedName>
</protein>
<reference evidence="1 2" key="1">
    <citation type="submission" date="2022-12" db="EMBL/GenBank/DDBJ databases">
        <title>Draft genome sequence of Paenibacillus sp. dW9.</title>
        <authorList>
            <person name="Choi E.-W."/>
            <person name="Kim D.-U."/>
        </authorList>
    </citation>
    <scope>NUCLEOTIDE SEQUENCE [LARGE SCALE GENOMIC DNA]</scope>
    <source>
        <strain evidence="2">dW9</strain>
    </source>
</reference>
<comment type="caution">
    <text evidence="1">The sequence shown here is derived from an EMBL/GenBank/DDBJ whole genome shotgun (WGS) entry which is preliminary data.</text>
</comment>
<dbReference type="EMBL" id="JAQAGZ010000015">
    <property type="protein sequence ID" value="MCZ8515114.1"/>
    <property type="molecule type" value="Genomic_DNA"/>
</dbReference>
<evidence type="ECO:0000313" key="1">
    <source>
        <dbReference type="EMBL" id="MCZ8515114.1"/>
    </source>
</evidence>
<dbReference type="SUPFAM" id="SSF50370">
    <property type="entry name" value="Ricin B-like lectins"/>
    <property type="match status" value="1"/>
</dbReference>
<sequence length="114" mass="12530">MVWKELTSAQNTGYAIKVQAASYVENQPMVIYTDSAAASQKFDFAPMGDGSFKIVSKGDPSMVLKVQSGIFASDQPVVSNNSYYLKNKSGIIANNNPIVINTWVDTAEMKWIEK</sequence>
<organism evidence="1 2">
    <name type="scientific">Paenibacillus gyeongsangnamensis</name>
    <dbReference type="NCBI Taxonomy" id="3388067"/>
    <lineage>
        <taxon>Bacteria</taxon>
        <taxon>Bacillati</taxon>
        <taxon>Bacillota</taxon>
        <taxon>Bacilli</taxon>
        <taxon>Bacillales</taxon>
        <taxon>Paenibacillaceae</taxon>
        <taxon>Paenibacillus</taxon>
    </lineage>
</organism>